<dbReference type="Proteomes" id="UP000001822">
    <property type="component" value="Chromosome"/>
</dbReference>
<keyword evidence="2 4" id="KW-0472">Membrane</keyword>
<dbReference type="CDD" id="cd07185">
    <property type="entry name" value="OmpA_C-like"/>
    <property type="match status" value="1"/>
</dbReference>
<dbReference type="PRINTS" id="PR01021">
    <property type="entry name" value="OMPADOMAIN"/>
</dbReference>
<comment type="subcellular location">
    <subcellularLocation>
        <location evidence="1">Cell outer membrane</location>
    </subcellularLocation>
</comment>
<reference evidence="6 7" key="1">
    <citation type="journal article" date="2007" name="Appl. Environ. Microbiol.">
        <title>Genome sequence of the cellulolytic gliding bacterium Cytophaga hutchinsonii.</title>
        <authorList>
            <person name="Xie G."/>
            <person name="Bruce D.C."/>
            <person name="Challacombe J.F."/>
            <person name="Chertkov O."/>
            <person name="Detter J.C."/>
            <person name="Gilna P."/>
            <person name="Han C.S."/>
            <person name="Lucas S."/>
            <person name="Misra M."/>
            <person name="Myers G.L."/>
            <person name="Richardson P."/>
            <person name="Tapia R."/>
            <person name="Thayer N."/>
            <person name="Thompson L.S."/>
            <person name="Brettin T.S."/>
            <person name="Henrissat B."/>
            <person name="Wilson D.B."/>
            <person name="McBride M.J."/>
        </authorList>
    </citation>
    <scope>NUCLEOTIDE SEQUENCE [LARGE SCALE GENOMIC DNA]</scope>
    <source>
        <strain evidence="7">ATCC 33406 / DSM 1761 / CIP 103989 / NBRC 15051 / NCIMB 9469 / D465</strain>
    </source>
</reference>
<evidence type="ECO:0000256" key="1">
    <source>
        <dbReference type="ARBA" id="ARBA00004442"/>
    </source>
</evidence>
<dbReference type="InterPro" id="IPR036737">
    <property type="entry name" value="OmpA-like_sf"/>
</dbReference>
<dbReference type="Gene3D" id="3.30.1330.60">
    <property type="entry name" value="OmpA-like domain"/>
    <property type="match status" value="1"/>
</dbReference>
<keyword evidence="3" id="KW-0998">Cell outer membrane</keyword>
<dbReference type="AlphaFoldDB" id="A0A6N4SXL7"/>
<dbReference type="KEGG" id="chu:CHU_3735"/>
<dbReference type="RefSeq" id="WP_011587073.1">
    <property type="nucleotide sequence ID" value="NC_008255.1"/>
</dbReference>
<keyword evidence="7" id="KW-1185">Reference proteome</keyword>
<evidence type="ECO:0000313" key="6">
    <source>
        <dbReference type="EMBL" id="ABG60968.1"/>
    </source>
</evidence>
<protein>
    <submittedName>
        <fullName evidence="6">Possible outer membrane protein</fullName>
    </submittedName>
</protein>
<accession>A0A6N4SXL7</accession>
<proteinExistence type="predicted"/>
<dbReference type="PANTHER" id="PTHR30329">
    <property type="entry name" value="STATOR ELEMENT OF FLAGELLAR MOTOR COMPLEX"/>
    <property type="match status" value="1"/>
</dbReference>
<dbReference type="InterPro" id="IPR011659">
    <property type="entry name" value="WD40"/>
</dbReference>
<feature type="domain" description="OmpA-like" evidence="5">
    <location>
        <begin position="557"/>
        <end position="670"/>
    </location>
</feature>
<dbReference type="Pfam" id="PF00691">
    <property type="entry name" value="OmpA"/>
    <property type="match status" value="1"/>
</dbReference>
<evidence type="ECO:0000256" key="4">
    <source>
        <dbReference type="PROSITE-ProRule" id="PRU00473"/>
    </source>
</evidence>
<evidence type="ECO:0000256" key="2">
    <source>
        <dbReference type="ARBA" id="ARBA00023136"/>
    </source>
</evidence>
<dbReference type="EMBL" id="CP000383">
    <property type="protein sequence ID" value="ABG60968.1"/>
    <property type="molecule type" value="Genomic_DNA"/>
</dbReference>
<dbReference type="SUPFAM" id="SSF103088">
    <property type="entry name" value="OmpA-like"/>
    <property type="match status" value="1"/>
</dbReference>
<sequence>MRIFLIFFLFTVHVCHAQQEVRWACKVIETDETYRGKWFSPEHVLGVPNVYPGFAGRESGYAWIAGYNEKGYIEYDTYVKVGFCDPIIAKQIVVVESCNPGAITSITVIEASGNTSRVYNKKAETCAEKSRVLSIPLKRIKTPVVALLITTSGKGSKGWNYIDAIGVASTEEPVDVSINLSKDVALIGNSTPLGDEINTKYTESYPIISSDGEILYFARLGDPKNIGNPEKTDIWYSNRTADGKWSHAQNIGKPLNNEGHNFVSSMTPDVNTLLIANTYKPDGSSLGDGVSVTNHTSSGWELPTQVNLKEFENLNQYTSYFLAADGKTMLMGIQMKDSYGDLDLYVSFRNADKSWTKPMNLGRTVNTFQSEATPFLASDGKTLYFGSTGHMGYGGYDIFMSKRLDDTWKNWSKPINLGPKINTDAGELGFSVPASGDVAYTYAWRNEVYHSDIYVVALSPSVKPEPVTIISGRVLDAKTGKPLGAKIEYDILATGVNTGIANSNPTTGSYKIVLPGGNTYGYRAQVPGYFSVNENITIDAKSTYTEIKVDLLLVPIESGQKVELKNVFFHQSTPNLIETSYPELDRMVEVLKTNPTVRIELDGHTDNQGDAALNLALSEKRVETVKAYLVSKGIDNKRITTRAFGGTKPIAPNNTEENRKKNRRVEIIIL</sequence>
<dbReference type="GO" id="GO:0009279">
    <property type="term" value="C:cell outer membrane"/>
    <property type="evidence" value="ECO:0007669"/>
    <property type="project" value="UniProtKB-SubCell"/>
</dbReference>
<dbReference type="PROSITE" id="PS51123">
    <property type="entry name" value="OMPA_2"/>
    <property type="match status" value="1"/>
</dbReference>
<evidence type="ECO:0000259" key="5">
    <source>
        <dbReference type="PROSITE" id="PS51123"/>
    </source>
</evidence>
<dbReference type="OrthoDB" id="1490539at2"/>
<gene>
    <name evidence="6" type="primary">yiaD</name>
    <name evidence="6" type="ordered locus">CHU_3735</name>
</gene>
<organism evidence="6 7">
    <name type="scientific">Cytophaga hutchinsonii (strain ATCC 33406 / DSM 1761 / CIP 103989 / NBRC 15051 / NCIMB 9469 / D465)</name>
    <dbReference type="NCBI Taxonomy" id="269798"/>
    <lineage>
        <taxon>Bacteria</taxon>
        <taxon>Pseudomonadati</taxon>
        <taxon>Bacteroidota</taxon>
        <taxon>Cytophagia</taxon>
        <taxon>Cytophagales</taxon>
        <taxon>Cytophagaceae</taxon>
        <taxon>Cytophaga</taxon>
    </lineage>
</organism>
<evidence type="ECO:0000256" key="3">
    <source>
        <dbReference type="ARBA" id="ARBA00023237"/>
    </source>
</evidence>
<dbReference type="InterPro" id="IPR006665">
    <property type="entry name" value="OmpA-like"/>
</dbReference>
<dbReference type="SUPFAM" id="SSF82171">
    <property type="entry name" value="DPP6 N-terminal domain-like"/>
    <property type="match status" value="1"/>
</dbReference>
<dbReference type="InterPro" id="IPR050330">
    <property type="entry name" value="Bact_OuterMem_StrucFunc"/>
</dbReference>
<evidence type="ECO:0000313" key="7">
    <source>
        <dbReference type="Proteomes" id="UP000001822"/>
    </source>
</evidence>
<name>A0A6N4SXL7_CYTH3</name>
<dbReference type="Pfam" id="PF07676">
    <property type="entry name" value="PD40"/>
    <property type="match status" value="2"/>
</dbReference>
<dbReference type="Gene3D" id="2.60.40.1120">
    <property type="entry name" value="Carboxypeptidase-like, regulatory domain"/>
    <property type="match status" value="1"/>
</dbReference>
<dbReference type="InterPro" id="IPR006664">
    <property type="entry name" value="OMP_bac"/>
</dbReference>
<dbReference type="PANTHER" id="PTHR30329:SF21">
    <property type="entry name" value="LIPOPROTEIN YIAD-RELATED"/>
    <property type="match status" value="1"/>
</dbReference>